<sequence>MAEESEPQPQWPANEGPKRAGQGFNRMEKMMVYLNDFYAKIEEELRKCLIGLVFPDWDCGGRTNERISEASNIIQ</sequence>
<reference evidence="2 3" key="1">
    <citation type="journal article" date="2015" name="Sci. Rep.">
        <title>The power of single molecule real-time sequencing technology in the de novo assembly of a eukaryotic genome.</title>
        <authorList>
            <person name="Sakai H."/>
            <person name="Naito K."/>
            <person name="Ogiso-Tanaka E."/>
            <person name="Takahashi Y."/>
            <person name="Iseki K."/>
            <person name="Muto C."/>
            <person name="Satou K."/>
            <person name="Teruya K."/>
            <person name="Shiroma A."/>
            <person name="Shimoji M."/>
            <person name="Hirano T."/>
            <person name="Itoh T."/>
            <person name="Kaga A."/>
            <person name="Tomooka N."/>
        </authorList>
    </citation>
    <scope>NUCLEOTIDE SEQUENCE [LARGE SCALE GENOMIC DNA]</scope>
    <source>
        <strain evidence="3">cv. Shumari</strain>
    </source>
</reference>
<evidence type="ECO:0000256" key="1">
    <source>
        <dbReference type="SAM" id="MobiDB-lite"/>
    </source>
</evidence>
<accession>A0A0S3RPJ8</accession>
<dbReference type="AlphaFoldDB" id="A0A0S3RPJ8"/>
<proteinExistence type="predicted"/>
<keyword evidence="3" id="KW-1185">Reference proteome</keyword>
<feature type="region of interest" description="Disordered" evidence="1">
    <location>
        <begin position="1"/>
        <end position="22"/>
    </location>
</feature>
<protein>
    <submittedName>
        <fullName evidence="2">Uncharacterized protein</fullName>
    </submittedName>
</protein>
<organism evidence="2 3">
    <name type="scientific">Vigna angularis var. angularis</name>
    <dbReference type="NCBI Taxonomy" id="157739"/>
    <lineage>
        <taxon>Eukaryota</taxon>
        <taxon>Viridiplantae</taxon>
        <taxon>Streptophyta</taxon>
        <taxon>Embryophyta</taxon>
        <taxon>Tracheophyta</taxon>
        <taxon>Spermatophyta</taxon>
        <taxon>Magnoliopsida</taxon>
        <taxon>eudicotyledons</taxon>
        <taxon>Gunneridae</taxon>
        <taxon>Pentapetalae</taxon>
        <taxon>rosids</taxon>
        <taxon>fabids</taxon>
        <taxon>Fabales</taxon>
        <taxon>Fabaceae</taxon>
        <taxon>Papilionoideae</taxon>
        <taxon>50 kb inversion clade</taxon>
        <taxon>NPAAA clade</taxon>
        <taxon>indigoferoid/millettioid clade</taxon>
        <taxon>Phaseoleae</taxon>
        <taxon>Vigna</taxon>
    </lineage>
</organism>
<gene>
    <name evidence="2" type="primary">Vigan.03G253800</name>
    <name evidence="2" type="ORF">VIGAN_03253800</name>
</gene>
<name>A0A0S3RPJ8_PHAAN</name>
<dbReference type="EMBL" id="AP015036">
    <property type="protein sequence ID" value="BAT82509.1"/>
    <property type="molecule type" value="Genomic_DNA"/>
</dbReference>
<evidence type="ECO:0000313" key="2">
    <source>
        <dbReference type="EMBL" id="BAT82509.1"/>
    </source>
</evidence>
<evidence type="ECO:0000313" key="3">
    <source>
        <dbReference type="Proteomes" id="UP000291084"/>
    </source>
</evidence>
<dbReference type="Proteomes" id="UP000291084">
    <property type="component" value="Chromosome 3"/>
</dbReference>